<dbReference type="InterPro" id="IPR028082">
    <property type="entry name" value="Peripla_BP_I"/>
</dbReference>
<dbReference type="Gene3D" id="1.10.260.40">
    <property type="entry name" value="lambda repressor-like DNA-binding domains"/>
    <property type="match status" value="1"/>
</dbReference>
<sequence length="343" mass="37681">MPADRDGPSRRRATLADVARLAKVSPSAVSRTFTSGGSVSKKTRQRVLKAAAEIGFQPNALARSLMTGRTALIALVTNAFANPFINRVVDVFTTELQSRNLRPLAFNLKGDFDWKDTINLMLQYQIDGVVIASSTLDQAFIDRVVDAQFPTVQAFGRYYGDRLMDSVFVNNIEGGKSAAAELLARDYKRPGFIGAADSVSTTRDRLSGFQQVLLEADIRPQIIRTDGYSHQFGREAAQKLMADNPDLDSLFCADDLLALGALDALHFDLGKDAGEIGVIGFNDIDAAGWPSHSLSTFRAHTGQVVLNAIDMLETRIVDKERPGEQRIVSCKFIERDSLRPRKN</sequence>
<gene>
    <name evidence="5" type="ORF">OQ273_03055</name>
</gene>
<dbReference type="GO" id="GO:0000976">
    <property type="term" value="F:transcription cis-regulatory region binding"/>
    <property type="evidence" value="ECO:0007669"/>
    <property type="project" value="TreeGrafter"/>
</dbReference>
<dbReference type="PANTHER" id="PTHR30146">
    <property type="entry name" value="LACI-RELATED TRANSCRIPTIONAL REPRESSOR"/>
    <property type="match status" value="1"/>
</dbReference>
<dbReference type="PROSITE" id="PS50932">
    <property type="entry name" value="HTH_LACI_2"/>
    <property type="match status" value="1"/>
</dbReference>
<feature type="domain" description="HTH lacI-type" evidence="4">
    <location>
        <begin position="13"/>
        <end position="67"/>
    </location>
</feature>
<keyword evidence="2 5" id="KW-0238">DNA-binding</keyword>
<dbReference type="InterPro" id="IPR046335">
    <property type="entry name" value="LacI/GalR-like_sensor"/>
</dbReference>
<evidence type="ECO:0000259" key="4">
    <source>
        <dbReference type="PROSITE" id="PS50932"/>
    </source>
</evidence>
<dbReference type="InterPro" id="IPR010982">
    <property type="entry name" value="Lambda_DNA-bd_dom_sf"/>
</dbReference>
<dbReference type="InterPro" id="IPR000843">
    <property type="entry name" value="HTH_LacI"/>
</dbReference>
<evidence type="ECO:0000256" key="3">
    <source>
        <dbReference type="ARBA" id="ARBA00023163"/>
    </source>
</evidence>
<evidence type="ECO:0000313" key="6">
    <source>
        <dbReference type="Proteomes" id="UP001151234"/>
    </source>
</evidence>
<dbReference type="EMBL" id="JAPJZI010000001">
    <property type="protein sequence ID" value="MDA5397543.1"/>
    <property type="molecule type" value="Genomic_DNA"/>
</dbReference>
<dbReference type="Pfam" id="PF00356">
    <property type="entry name" value="LacI"/>
    <property type="match status" value="1"/>
</dbReference>
<keyword evidence="3" id="KW-0804">Transcription</keyword>
<dbReference type="SUPFAM" id="SSF47413">
    <property type="entry name" value="lambda repressor-like DNA-binding domains"/>
    <property type="match status" value="1"/>
</dbReference>
<dbReference type="Proteomes" id="UP001151234">
    <property type="component" value="Unassembled WGS sequence"/>
</dbReference>
<dbReference type="PANTHER" id="PTHR30146:SF109">
    <property type="entry name" value="HTH-TYPE TRANSCRIPTIONAL REGULATOR GALS"/>
    <property type="match status" value="1"/>
</dbReference>
<dbReference type="GO" id="GO:0003700">
    <property type="term" value="F:DNA-binding transcription factor activity"/>
    <property type="evidence" value="ECO:0007669"/>
    <property type="project" value="TreeGrafter"/>
</dbReference>
<evidence type="ECO:0000313" key="5">
    <source>
        <dbReference type="EMBL" id="MDA5397543.1"/>
    </source>
</evidence>
<dbReference type="AlphaFoldDB" id="A0A9X3UE45"/>
<dbReference type="Gene3D" id="3.40.50.2300">
    <property type="match status" value="2"/>
</dbReference>
<comment type="caution">
    <text evidence="5">The sequence shown here is derived from an EMBL/GenBank/DDBJ whole genome shotgun (WGS) entry which is preliminary data.</text>
</comment>
<dbReference type="SUPFAM" id="SSF53822">
    <property type="entry name" value="Periplasmic binding protein-like I"/>
    <property type="match status" value="1"/>
</dbReference>
<proteinExistence type="predicted"/>
<name>A0A9X3UE45_9HYPH</name>
<keyword evidence="6" id="KW-1185">Reference proteome</keyword>
<dbReference type="RefSeq" id="WP_267989002.1">
    <property type="nucleotide sequence ID" value="NZ_JAPJZI010000001.1"/>
</dbReference>
<dbReference type="Pfam" id="PF13377">
    <property type="entry name" value="Peripla_BP_3"/>
    <property type="match status" value="1"/>
</dbReference>
<organism evidence="5 6">
    <name type="scientific">Hoeflea prorocentri</name>
    <dbReference type="NCBI Taxonomy" id="1922333"/>
    <lineage>
        <taxon>Bacteria</taxon>
        <taxon>Pseudomonadati</taxon>
        <taxon>Pseudomonadota</taxon>
        <taxon>Alphaproteobacteria</taxon>
        <taxon>Hyphomicrobiales</taxon>
        <taxon>Rhizobiaceae</taxon>
        <taxon>Hoeflea</taxon>
    </lineage>
</organism>
<protein>
    <submittedName>
        <fullName evidence="5">LacI family DNA-binding transcriptional regulator</fullName>
    </submittedName>
</protein>
<evidence type="ECO:0000256" key="1">
    <source>
        <dbReference type="ARBA" id="ARBA00023015"/>
    </source>
</evidence>
<dbReference type="SMART" id="SM00354">
    <property type="entry name" value="HTH_LACI"/>
    <property type="match status" value="1"/>
</dbReference>
<keyword evidence="1" id="KW-0805">Transcription regulation</keyword>
<reference evidence="5" key="1">
    <citation type="submission" date="2022-11" db="EMBL/GenBank/DDBJ databases">
        <title>Draft genome sequence of Hoeflea poritis E7-10 and Hoeflea prorocentri PM5-8, separated from scleractinian coral Porites lutea and marine dinoflagellate.</title>
        <authorList>
            <person name="Zhang G."/>
            <person name="Wei Q."/>
            <person name="Cai L."/>
        </authorList>
    </citation>
    <scope>NUCLEOTIDE SEQUENCE</scope>
    <source>
        <strain evidence="5">PM5-8</strain>
    </source>
</reference>
<accession>A0A9X3UE45</accession>
<dbReference type="CDD" id="cd01392">
    <property type="entry name" value="HTH_LacI"/>
    <property type="match status" value="1"/>
</dbReference>
<evidence type="ECO:0000256" key="2">
    <source>
        <dbReference type="ARBA" id="ARBA00023125"/>
    </source>
</evidence>